<dbReference type="InterPro" id="IPR036097">
    <property type="entry name" value="HisK_dim/P_sf"/>
</dbReference>
<evidence type="ECO:0000259" key="6">
    <source>
        <dbReference type="PROSITE" id="PS50110"/>
    </source>
</evidence>
<sequence>MVVLWGPQLTMLYNDAYAPLLGDKHPWALGRSIRQVWAEIADVIAPLMEGVLATGEATWIPDGYLALERHGGPEETYFSYSFGPVRIEDGTVGGILAVTIETTQRIVSERRLAFLKALADATAGAASATEVCANAMAEIGPGTPDVRHAAIYLRDAGNGNTMVAESASNTVATWPLVLSDSHDFGPHTLAADIRTSERSEPLGTLVVLLNPQRPLDANYGEFIALIGRQIARSLSDLKALEVERSRANADQELRRIFEQAPSFVCIMKGPEHVFEFVNRAHLALFNSASWIGKPAREAFPDIANQGYFERLDEVYRTGERFIASSAPVRYRFAPHSAEEERLLDFIYAPIRDDRGRIVGVFCEGFDVTAQRRAEASLRRQEERLRALINSSSNVIYSMSADWSEMRTLDGRGFLTDTRTPSSSWLEAYVPREGQPMVLAAIREAVSAKSPFQLEHPVHAADGSIGWAFSRAVPILDPDGEIVEWFGAASDITARKTMETELEAARQLTEGQRRLYEAILTNTPDLAYVFDLSHRFVYANDILLRMWGKSWDEAIGKNCLELGYEPWHAEMHGREIDQVVQTRQPIRGEVPFAGTFGRRIYDYILVPVFDKSGDVIAVAGTTRDITDIKEMEETLRTQAELLREGDRRKDEFLGMLAHELRNPLAPLRNGLAIIRRLGTTDPARIQQVRDMMDRQVVQMVRLIDDLLDITRISSGKIRINRERIALADVVKAAAETSQPLIDHAGHQLTLVLPGRPVFVDADTTRLAQVFSNLLANAAKFTAPGGHIRISTEQIGNEVVVTVSDNGEGIPHDMLVQIFDMFVQVDRSLEREKSGLGLGLCLARGLVVLHGGSIEARSDGPGHGSQFIVRLPVAPAPARTDADMHQNADLETLAGRRVLIADDNVDAASSLATLLELMGSEAKVVHNGLDALTEAEGFQPELVFLDIGMPGLNGYEVCEKLKETPSGRSTVVVALTGWGQDKDRQRAREAGFDAHLVKPVSPDAIRSLIADLKL</sequence>
<proteinExistence type="predicted"/>
<evidence type="ECO:0000256" key="2">
    <source>
        <dbReference type="ARBA" id="ARBA00012438"/>
    </source>
</evidence>
<dbReference type="InterPro" id="IPR001789">
    <property type="entry name" value="Sig_transdc_resp-reg_receiver"/>
</dbReference>
<name>A0ABU5DPN5_9BURK</name>
<feature type="domain" description="Histidine kinase" evidence="5">
    <location>
        <begin position="654"/>
        <end position="873"/>
    </location>
</feature>
<dbReference type="InterPro" id="IPR003594">
    <property type="entry name" value="HATPase_dom"/>
</dbReference>
<dbReference type="Gene3D" id="1.10.287.130">
    <property type="match status" value="1"/>
</dbReference>
<dbReference type="EMBL" id="JAXCLA010000008">
    <property type="protein sequence ID" value="MDY0747693.1"/>
    <property type="molecule type" value="Genomic_DNA"/>
</dbReference>
<dbReference type="SUPFAM" id="SSF47384">
    <property type="entry name" value="Homodimeric domain of signal transducing histidine kinase"/>
    <property type="match status" value="1"/>
</dbReference>
<dbReference type="CDD" id="cd17580">
    <property type="entry name" value="REC_2_DhkD-like"/>
    <property type="match status" value="1"/>
</dbReference>
<dbReference type="PANTHER" id="PTHR43547:SF2">
    <property type="entry name" value="HYBRID SIGNAL TRANSDUCTION HISTIDINE KINASE C"/>
    <property type="match status" value="1"/>
</dbReference>
<dbReference type="InterPro" id="IPR005467">
    <property type="entry name" value="His_kinase_dom"/>
</dbReference>
<dbReference type="SUPFAM" id="SSF52172">
    <property type="entry name" value="CheY-like"/>
    <property type="match status" value="1"/>
</dbReference>
<dbReference type="NCBIfam" id="TIGR00229">
    <property type="entry name" value="sensory_box"/>
    <property type="match status" value="1"/>
</dbReference>
<accession>A0ABU5DPN5</accession>
<dbReference type="Gene3D" id="3.30.450.20">
    <property type="entry name" value="PAS domain"/>
    <property type="match status" value="4"/>
</dbReference>
<dbReference type="CDD" id="cd00075">
    <property type="entry name" value="HATPase"/>
    <property type="match status" value="1"/>
</dbReference>
<dbReference type="PANTHER" id="PTHR43547">
    <property type="entry name" value="TWO-COMPONENT HISTIDINE KINASE"/>
    <property type="match status" value="1"/>
</dbReference>
<dbReference type="InterPro" id="IPR036890">
    <property type="entry name" value="HATPase_C_sf"/>
</dbReference>
<dbReference type="Pfam" id="PF00072">
    <property type="entry name" value="Response_reg"/>
    <property type="match status" value="1"/>
</dbReference>
<evidence type="ECO:0000313" key="9">
    <source>
        <dbReference type="EMBL" id="MDY0747693.1"/>
    </source>
</evidence>
<protein>
    <recommendedName>
        <fullName evidence="2">histidine kinase</fullName>
        <ecNumber evidence="2">2.7.13.3</ecNumber>
    </recommendedName>
</protein>
<feature type="domain" description="PAS" evidence="7">
    <location>
        <begin position="511"/>
        <end position="582"/>
    </location>
</feature>
<dbReference type="PROSITE" id="PS50113">
    <property type="entry name" value="PAC"/>
    <property type="match status" value="3"/>
</dbReference>
<dbReference type="Pfam" id="PF08448">
    <property type="entry name" value="PAS_4"/>
    <property type="match status" value="4"/>
</dbReference>
<dbReference type="PROSITE" id="PS50110">
    <property type="entry name" value="RESPONSE_REGULATORY"/>
    <property type="match status" value="1"/>
</dbReference>
<dbReference type="Pfam" id="PF00512">
    <property type="entry name" value="HisKA"/>
    <property type="match status" value="1"/>
</dbReference>
<dbReference type="EC" id="2.7.13.3" evidence="2"/>
<dbReference type="InterPro" id="IPR003661">
    <property type="entry name" value="HisK_dim/P_dom"/>
</dbReference>
<evidence type="ECO:0000256" key="4">
    <source>
        <dbReference type="PROSITE-ProRule" id="PRU00169"/>
    </source>
</evidence>
<dbReference type="InterPro" id="IPR000014">
    <property type="entry name" value="PAS"/>
</dbReference>
<feature type="domain" description="Response regulatory" evidence="6">
    <location>
        <begin position="895"/>
        <end position="1011"/>
    </location>
</feature>
<evidence type="ECO:0000256" key="3">
    <source>
        <dbReference type="ARBA" id="ARBA00022553"/>
    </source>
</evidence>
<dbReference type="Gene3D" id="3.30.565.10">
    <property type="entry name" value="Histidine kinase-like ATPase, C-terminal domain"/>
    <property type="match status" value="1"/>
</dbReference>
<dbReference type="InterPro" id="IPR013656">
    <property type="entry name" value="PAS_4"/>
</dbReference>
<dbReference type="SMART" id="SM00388">
    <property type="entry name" value="HisKA"/>
    <property type="match status" value="1"/>
</dbReference>
<organism evidence="9 10">
    <name type="scientific">Roseateles agri</name>
    <dbReference type="NCBI Taxonomy" id="3098619"/>
    <lineage>
        <taxon>Bacteria</taxon>
        <taxon>Pseudomonadati</taxon>
        <taxon>Pseudomonadota</taxon>
        <taxon>Betaproteobacteria</taxon>
        <taxon>Burkholderiales</taxon>
        <taxon>Sphaerotilaceae</taxon>
        <taxon>Roseateles</taxon>
    </lineage>
</organism>
<evidence type="ECO:0000313" key="10">
    <source>
        <dbReference type="Proteomes" id="UP001285263"/>
    </source>
</evidence>
<feature type="domain" description="PAC" evidence="8">
    <location>
        <begin position="326"/>
        <end position="379"/>
    </location>
</feature>
<evidence type="ECO:0000259" key="7">
    <source>
        <dbReference type="PROSITE" id="PS50112"/>
    </source>
</evidence>
<feature type="domain" description="PAC" evidence="8">
    <location>
        <begin position="585"/>
        <end position="636"/>
    </location>
</feature>
<dbReference type="InterPro" id="IPR035965">
    <property type="entry name" value="PAS-like_dom_sf"/>
</dbReference>
<dbReference type="SUPFAM" id="SSF55874">
    <property type="entry name" value="ATPase domain of HSP90 chaperone/DNA topoisomerase II/histidine kinase"/>
    <property type="match status" value="1"/>
</dbReference>
<keyword evidence="3 4" id="KW-0597">Phosphoprotein</keyword>
<dbReference type="Pfam" id="PF02518">
    <property type="entry name" value="HATPase_c"/>
    <property type="match status" value="1"/>
</dbReference>
<evidence type="ECO:0000256" key="1">
    <source>
        <dbReference type="ARBA" id="ARBA00000085"/>
    </source>
</evidence>
<keyword evidence="10" id="KW-1185">Reference proteome</keyword>
<dbReference type="PRINTS" id="PR00344">
    <property type="entry name" value="BCTRLSENSOR"/>
</dbReference>
<dbReference type="SUPFAM" id="SSF55785">
    <property type="entry name" value="PYP-like sensor domain (PAS domain)"/>
    <property type="match status" value="4"/>
</dbReference>
<comment type="caution">
    <text evidence="9">The sequence shown here is derived from an EMBL/GenBank/DDBJ whole genome shotgun (WGS) entry which is preliminary data.</text>
</comment>
<dbReference type="InterPro" id="IPR011006">
    <property type="entry name" value="CheY-like_superfamily"/>
</dbReference>
<gene>
    <name evidence="9" type="ORF">SNE35_24535</name>
</gene>
<feature type="domain" description="PAC" evidence="8">
    <location>
        <begin position="451"/>
        <end position="503"/>
    </location>
</feature>
<dbReference type="SMART" id="SM00091">
    <property type="entry name" value="PAS"/>
    <property type="match status" value="2"/>
</dbReference>
<dbReference type="PROSITE" id="PS50109">
    <property type="entry name" value="HIS_KIN"/>
    <property type="match status" value="1"/>
</dbReference>
<dbReference type="InterPro" id="IPR000700">
    <property type="entry name" value="PAS-assoc_C"/>
</dbReference>
<dbReference type="RefSeq" id="WP_320425649.1">
    <property type="nucleotide sequence ID" value="NZ_JAXCLA010000008.1"/>
</dbReference>
<evidence type="ECO:0000259" key="5">
    <source>
        <dbReference type="PROSITE" id="PS50109"/>
    </source>
</evidence>
<dbReference type="PROSITE" id="PS50112">
    <property type="entry name" value="PAS"/>
    <property type="match status" value="1"/>
</dbReference>
<dbReference type="CDD" id="cd00082">
    <property type="entry name" value="HisKA"/>
    <property type="match status" value="1"/>
</dbReference>
<dbReference type="InterPro" id="IPR001610">
    <property type="entry name" value="PAC"/>
</dbReference>
<reference evidence="9 10" key="1">
    <citation type="submission" date="2023-11" db="EMBL/GenBank/DDBJ databases">
        <title>Paucibacter sp. nov., isolated from fresh soil in Korea.</title>
        <authorList>
            <person name="Le N.T.T."/>
        </authorList>
    </citation>
    <scope>NUCLEOTIDE SEQUENCE [LARGE SCALE GENOMIC DNA]</scope>
    <source>
        <strain evidence="9 10">R3-3</strain>
    </source>
</reference>
<dbReference type="Proteomes" id="UP001285263">
    <property type="component" value="Unassembled WGS sequence"/>
</dbReference>
<evidence type="ECO:0000259" key="8">
    <source>
        <dbReference type="PROSITE" id="PS50113"/>
    </source>
</evidence>
<dbReference type="CDD" id="cd00130">
    <property type="entry name" value="PAS"/>
    <property type="match status" value="2"/>
</dbReference>
<dbReference type="InterPro" id="IPR004358">
    <property type="entry name" value="Sig_transdc_His_kin-like_C"/>
</dbReference>
<dbReference type="SMART" id="SM00387">
    <property type="entry name" value="HATPase_c"/>
    <property type="match status" value="1"/>
</dbReference>
<dbReference type="Gene3D" id="3.40.50.2300">
    <property type="match status" value="1"/>
</dbReference>
<feature type="modified residue" description="4-aspartylphosphate" evidence="4">
    <location>
        <position position="944"/>
    </location>
</feature>
<dbReference type="SMART" id="SM00448">
    <property type="entry name" value="REC"/>
    <property type="match status" value="1"/>
</dbReference>
<comment type="catalytic activity">
    <reaction evidence="1">
        <text>ATP + protein L-histidine = ADP + protein N-phospho-L-histidine.</text>
        <dbReference type="EC" id="2.7.13.3"/>
    </reaction>
</comment>
<dbReference type="SMART" id="SM00086">
    <property type="entry name" value="PAC"/>
    <property type="match status" value="3"/>
</dbReference>